<accession>A0A918ARA2</accession>
<name>A0A918ARA2_9PSEU</name>
<reference evidence="2" key="2">
    <citation type="submission" date="2020-09" db="EMBL/GenBank/DDBJ databases">
        <authorList>
            <person name="Sun Q."/>
            <person name="Ohkuma M."/>
        </authorList>
    </citation>
    <scope>NUCLEOTIDE SEQUENCE</scope>
    <source>
        <strain evidence="2">JCM 3313</strain>
    </source>
</reference>
<evidence type="ECO:0000259" key="1">
    <source>
        <dbReference type="Pfam" id="PF20613"/>
    </source>
</evidence>
<dbReference type="EMBL" id="BMRG01000013">
    <property type="protein sequence ID" value="GGP72997.1"/>
    <property type="molecule type" value="Genomic_DNA"/>
</dbReference>
<organism evidence="2 3">
    <name type="scientific">Saccharothrix coeruleofusca</name>
    <dbReference type="NCBI Taxonomy" id="33919"/>
    <lineage>
        <taxon>Bacteria</taxon>
        <taxon>Bacillati</taxon>
        <taxon>Actinomycetota</taxon>
        <taxon>Actinomycetes</taxon>
        <taxon>Pseudonocardiales</taxon>
        <taxon>Pseudonocardiaceae</taxon>
        <taxon>Saccharothrix</taxon>
    </lineage>
</organism>
<dbReference type="RefSeq" id="WP_229796109.1">
    <property type="nucleotide sequence ID" value="NZ_BMRG01000013.1"/>
</dbReference>
<sequence>MNHTTGLRTVAATRYVTPLREGGSLPGLVEADDLGMYVLKFRGAGQGVKTLVAEIVVGELARRLGFRVPEIVLVELDPELARAEPDQEVQELLRASGGLNLGLDYLPGSFDYNPVVREPGQELATRLLWLDALALNVDRSWRNPNTLLWHRQVWLIDHGASLYFHHSWRPDRFPAKEYRFDAADHLMLPFAGPLTEVDRELSARVTPELVAEVLALVPDAWLDQDEAFGEPDRVRAAYQEFFAARLARPRTWVESLEAARAARV</sequence>
<gene>
    <name evidence="2" type="ORF">GCM10010185_53000</name>
</gene>
<protein>
    <recommendedName>
        <fullName evidence="1">HipA-like kinase domain-containing protein</fullName>
    </recommendedName>
</protein>
<dbReference type="Proteomes" id="UP000639606">
    <property type="component" value="Unassembled WGS sequence"/>
</dbReference>
<dbReference type="AlphaFoldDB" id="A0A918ARA2"/>
<evidence type="ECO:0000313" key="3">
    <source>
        <dbReference type="Proteomes" id="UP000639606"/>
    </source>
</evidence>
<dbReference type="Pfam" id="PF20613">
    <property type="entry name" value="HipA_2"/>
    <property type="match status" value="1"/>
</dbReference>
<keyword evidence="3" id="KW-1185">Reference proteome</keyword>
<comment type="caution">
    <text evidence="2">The sequence shown here is derived from an EMBL/GenBank/DDBJ whole genome shotgun (WGS) entry which is preliminary data.</text>
</comment>
<reference evidence="2" key="1">
    <citation type="journal article" date="2014" name="Int. J. Syst. Evol. Microbiol.">
        <title>Complete genome sequence of Corynebacterium casei LMG S-19264T (=DSM 44701T), isolated from a smear-ripened cheese.</title>
        <authorList>
            <consortium name="US DOE Joint Genome Institute (JGI-PGF)"/>
            <person name="Walter F."/>
            <person name="Albersmeier A."/>
            <person name="Kalinowski J."/>
            <person name="Ruckert C."/>
        </authorList>
    </citation>
    <scope>NUCLEOTIDE SEQUENCE</scope>
    <source>
        <strain evidence="2">JCM 3313</strain>
    </source>
</reference>
<dbReference type="InterPro" id="IPR046748">
    <property type="entry name" value="HipA_2"/>
</dbReference>
<evidence type="ECO:0000313" key="2">
    <source>
        <dbReference type="EMBL" id="GGP72997.1"/>
    </source>
</evidence>
<feature type="domain" description="HipA-like kinase" evidence="1">
    <location>
        <begin position="19"/>
        <end position="227"/>
    </location>
</feature>
<proteinExistence type="predicted"/>